<gene>
    <name evidence="1" type="ORF">BAY60_27170</name>
</gene>
<dbReference type="AlphaFoldDB" id="A0A2V4ALH3"/>
<keyword evidence="2" id="KW-1185">Reference proteome</keyword>
<dbReference type="RefSeq" id="WP_112284392.1">
    <property type="nucleotide sequence ID" value="NZ_MASW01000006.1"/>
</dbReference>
<dbReference type="Proteomes" id="UP000249915">
    <property type="component" value="Unassembled WGS sequence"/>
</dbReference>
<dbReference type="OrthoDB" id="3626984at2"/>
<proteinExistence type="predicted"/>
<evidence type="ECO:0000313" key="1">
    <source>
        <dbReference type="EMBL" id="PXY21151.1"/>
    </source>
</evidence>
<organism evidence="1 2">
    <name type="scientific">Prauserella muralis</name>
    <dbReference type="NCBI Taxonomy" id="588067"/>
    <lineage>
        <taxon>Bacteria</taxon>
        <taxon>Bacillati</taxon>
        <taxon>Actinomycetota</taxon>
        <taxon>Actinomycetes</taxon>
        <taxon>Pseudonocardiales</taxon>
        <taxon>Pseudonocardiaceae</taxon>
        <taxon>Prauserella</taxon>
    </lineage>
</organism>
<dbReference type="EMBL" id="MASW01000006">
    <property type="protein sequence ID" value="PXY21151.1"/>
    <property type="molecule type" value="Genomic_DNA"/>
</dbReference>
<sequence length="94" mass="10197">MNTPTSAELAPFRDTCKSCRAHILWATTEDGERMPVDLKPSSNGNVMIAVQGGRLMAGVLGRAPAARKRLLGVLLHVAHFATCPKANQHRRGKH</sequence>
<evidence type="ECO:0000313" key="2">
    <source>
        <dbReference type="Proteomes" id="UP000249915"/>
    </source>
</evidence>
<protein>
    <submittedName>
        <fullName evidence="1">Uncharacterized protein</fullName>
    </submittedName>
</protein>
<comment type="caution">
    <text evidence="1">The sequence shown here is derived from an EMBL/GenBank/DDBJ whole genome shotgun (WGS) entry which is preliminary data.</text>
</comment>
<name>A0A2V4ALH3_9PSEU</name>
<reference evidence="1 2" key="1">
    <citation type="submission" date="2016-07" db="EMBL/GenBank/DDBJ databases">
        <title>Draft genome sequence of Prauserella muralis DSM 45305, isolated from a mould-covered wall in an indoor environment.</title>
        <authorList>
            <person name="Ruckert C."/>
            <person name="Albersmeier A."/>
            <person name="Jiang C.-L."/>
            <person name="Jiang Y."/>
            <person name="Kalinowski J."/>
            <person name="Schneider O."/>
            <person name="Winkler A."/>
            <person name="Zotchev S.B."/>
        </authorList>
    </citation>
    <scope>NUCLEOTIDE SEQUENCE [LARGE SCALE GENOMIC DNA]</scope>
    <source>
        <strain evidence="1 2">DSM 45305</strain>
    </source>
</reference>
<accession>A0A2V4ALH3</accession>